<evidence type="ECO:0000313" key="2">
    <source>
        <dbReference type="EMBL" id="BCZ23829.1"/>
    </source>
</evidence>
<dbReference type="EMBL" id="AP024828">
    <property type="protein sequence ID" value="BCZ23829.1"/>
    <property type="molecule type" value="Genomic_DNA"/>
</dbReference>
<keyword evidence="3" id="KW-1185">Reference proteome</keyword>
<sequence>MPALLPGRHSLRVIMARPRRLAVATRPPVPTIRAALAVLVVLVAPVITRAVRAAPVVRVAPVITPVVLAAPVTTPAALAAPVVLAAPVITPVVLAAPVIIPTTPVARVAPATTPAGLAAPAITPVLRADSVDPILTPVARGMATLSAATSMAPRGATDPDPGARASRRGRHGIDRFPRPVGAGTTARSTTGATRKPQCGIPVSTSGDSGSSECGSRCDR</sequence>
<reference evidence="2 3" key="1">
    <citation type="submission" date="2021-07" db="EMBL/GenBank/DDBJ databases">
        <title>Complete genome sequence of nontuberculous Mycobacterium sp. TY59.</title>
        <authorList>
            <person name="Fukushima K."/>
        </authorList>
    </citation>
    <scope>NUCLEOTIDE SEQUENCE [LARGE SCALE GENOMIC DNA]</scope>
    <source>
        <strain evidence="2 3">TY59</strain>
    </source>
</reference>
<evidence type="ECO:0000256" key="1">
    <source>
        <dbReference type="SAM" id="MobiDB-lite"/>
    </source>
</evidence>
<feature type="compositionally biased region" description="Low complexity" evidence="1">
    <location>
        <begin position="181"/>
        <end position="194"/>
    </location>
</feature>
<reference evidence="2 3" key="2">
    <citation type="submission" date="2021-07" db="EMBL/GenBank/DDBJ databases">
        <authorList>
            <person name="Matsumoto Y."/>
            <person name="Motooka D."/>
            <person name="Nakamura S."/>
        </authorList>
    </citation>
    <scope>NUCLEOTIDE SEQUENCE [LARGE SCALE GENOMIC DNA]</scope>
    <source>
        <strain evidence="2 3">TY59</strain>
    </source>
</reference>
<feature type="compositionally biased region" description="Polar residues" evidence="1">
    <location>
        <begin position="202"/>
        <end position="213"/>
    </location>
</feature>
<name>A0ABN6INP2_9MYCO</name>
<accession>A0ABN6INP2</accession>
<protein>
    <submittedName>
        <fullName evidence="2">Uncharacterized protein</fullName>
    </submittedName>
</protein>
<proteinExistence type="predicted"/>
<dbReference type="Proteomes" id="UP000826012">
    <property type="component" value="Chromosome"/>
</dbReference>
<organism evidence="2 3">
    <name type="scientific">Mycobacterium senriense</name>
    <dbReference type="NCBI Taxonomy" id="2775496"/>
    <lineage>
        <taxon>Bacteria</taxon>
        <taxon>Bacillati</taxon>
        <taxon>Actinomycetota</taxon>
        <taxon>Actinomycetes</taxon>
        <taxon>Mycobacteriales</taxon>
        <taxon>Mycobacteriaceae</taxon>
        <taxon>Mycobacterium</taxon>
        <taxon>Mycobacterium avium complex (MAC)</taxon>
    </lineage>
</organism>
<gene>
    <name evidence="2" type="ORF">MTY59_36840</name>
</gene>
<evidence type="ECO:0000313" key="3">
    <source>
        <dbReference type="Proteomes" id="UP000826012"/>
    </source>
</evidence>
<feature type="region of interest" description="Disordered" evidence="1">
    <location>
        <begin position="147"/>
        <end position="219"/>
    </location>
</feature>